<evidence type="ECO:0000313" key="1">
    <source>
        <dbReference type="EMBL" id="KAH8003576.1"/>
    </source>
</evidence>
<dbReference type="Proteomes" id="UP000827872">
    <property type="component" value="Linkage Group LG09"/>
</dbReference>
<comment type="caution">
    <text evidence="1">The sequence shown here is derived from an EMBL/GenBank/DDBJ whole genome shotgun (WGS) entry which is preliminary data.</text>
</comment>
<proteinExistence type="predicted"/>
<name>A0ACB8FEB1_9SAUR</name>
<evidence type="ECO:0000313" key="2">
    <source>
        <dbReference type="Proteomes" id="UP000827872"/>
    </source>
</evidence>
<keyword evidence="2" id="KW-1185">Reference proteome</keyword>
<sequence length="485" mass="56136">MKDVFNLKILFPTYNETYLKKYNYVGDRIILSVFTIFFCVVGLVGNGNVIWLLGFRIKRKPLAIFILNLAVADFGYLLVLLPLAVCFNPPTFEKYLDIPHVPFMVLVCLHQLMYTSSRLLLTALSVDRWVSVLFPNWYRRHRSQVISTTVCVLIWALSFGFNGVPLFQGFSGDFWPKKSTRQSHKPKRTMKDGFNLRTLFPIYNETYFKEYDYVGDRIILSIFAIFFCVVGLVGNGNVIWLLGFRIIRKPFAIFILNLAVADFGYLLFLLLLDICFNPPTFEEYFPTPRIPFLVLLCLHQLMYTSSRLLLTAMSMDRWVSVLFPNWYRRHRSRDFWAKKSNHQSHKPKRTMKDMFNLKALLSSYNETYLKKYNYIGDRIIVSIFTIFFCVVGLVGNGVVIWLLGFRIRMKPLATFILNLAVADFGSLLFLLPLTIDLNPPTFEAVKPPYFHDPHVRMRAIPSGCSSSKSSVMGVGQQGLRMEMEG</sequence>
<organism evidence="1 2">
    <name type="scientific">Sphaerodactylus townsendi</name>
    <dbReference type="NCBI Taxonomy" id="933632"/>
    <lineage>
        <taxon>Eukaryota</taxon>
        <taxon>Metazoa</taxon>
        <taxon>Chordata</taxon>
        <taxon>Craniata</taxon>
        <taxon>Vertebrata</taxon>
        <taxon>Euteleostomi</taxon>
        <taxon>Lepidosauria</taxon>
        <taxon>Squamata</taxon>
        <taxon>Bifurcata</taxon>
        <taxon>Gekkota</taxon>
        <taxon>Sphaerodactylidae</taxon>
        <taxon>Sphaerodactylus</taxon>
    </lineage>
</organism>
<reference evidence="1" key="1">
    <citation type="submission" date="2021-08" db="EMBL/GenBank/DDBJ databases">
        <title>The first chromosome-level gecko genome reveals the dynamic sex chromosomes of Neotropical dwarf geckos (Sphaerodactylidae: Sphaerodactylus).</title>
        <authorList>
            <person name="Pinto B.J."/>
            <person name="Keating S.E."/>
            <person name="Gamble T."/>
        </authorList>
    </citation>
    <scope>NUCLEOTIDE SEQUENCE</scope>
    <source>
        <strain evidence="1">TG3544</strain>
    </source>
</reference>
<dbReference type="EMBL" id="CM037622">
    <property type="protein sequence ID" value="KAH8003576.1"/>
    <property type="molecule type" value="Genomic_DNA"/>
</dbReference>
<protein>
    <submittedName>
        <fullName evidence="1">Uncharacterized protein</fullName>
    </submittedName>
</protein>
<accession>A0ACB8FEB1</accession>
<gene>
    <name evidence="1" type="ORF">K3G42_020552</name>
</gene>